<protein>
    <submittedName>
        <fullName evidence="1">14527_t:CDS:1</fullName>
    </submittedName>
</protein>
<evidence type="ECO:0000313" key="2">
    <source>
        <dbReference type="Proteomes" id="UP000789759"/>
    </source>
</evidence>
<sequence length="71" mass="7922">SENNCSKETNVDSTDKYFQARFDSAEYILDLSFYHASGLQPIFLAATIKLLVVAGLRVDIVDDLSSSTKCW</sequence>
<evidence type="ECO:0000313" key="1">
    <source>
        <dbReference type="EMBL" id="CAG8789686.1"/>
    </source>
</evidence>
<organism evidence="1 2">
    <name type="scientific">Cetraspora pellucida</name>
    <dbReference type="NCBI Taxonomy" id="1433469"/>
    <lineage>
        <taxon>Eukaryota</taxon>
        <taxon>Fungi</taxon>
        <taxon>Fungi incertae sedis</taxon>
        <taxon>Mucoromycota</taxon>
        <taxon>Glomeromycotina</taxon>
        <taxon>Glomeromycetes</taxon>
        <taxon>Diversisporales</taxon>
        <taxon>Gigasporaceae</taxon>
        <taxon>Cetraspora</taxon>
    </lineage>
</organism>
<gene>
    <name evidence="1" type="ORF">CPELLU_LOCUS16921</name>
</gene>
<dbReference type="EMBL" id="CAJVQA010026662">
    <property type="protein sequence ID" value="CAG8789686.1"/>
    <property type="molecule type" value="Genomic_DNA"/>
</dbReference>
<comment type="caution">
    <text evidence="1">The sequence shown here is derived from an EMBL/GenBank/DDBJ whole genome shotgun (WGS) entry which is preliminary data.</text>
</comment>
<keyword evidence="2" id="KW-1185">Reference proteome</keyword>
<accession>A0A9N9P4P4</accession>
<name>A0A9N9P4P4_9GLOM</name>
<feature type="non-terminal residue" evidence="1">
    <location>
        <position position="1"/>
    </location>
</feature>
<proteinExistence type="predicted"/>
<dbReference type="AlphaFoldDB" id="A0A9N9P4P4"/>
<reference evidence="1" key="1">
    <citation type="submission" date="2021-06" db="EMBL/GenBank/DDBJ databases">
        <authorList>
            <person name="Kallberg Y."/>
            <person name="Tangrot J."/>
            <person name="Rosling A."/>
        </authorList>
    </citation>
    <scope>NUCLEOTIDE SEQUENCE</scope>
    <source>
        <strain evidence="1">FL966</strain>
    </source>
</reference>
<dbReference type="Proteomes" id="UP000789759">
    <property type="component" value="Unassembled WGS sequence"/>
</dbReference>